<protein>
    <submittedName>
        <fullName evidence="1">Uncharacterized protein</fullName>
    </submittedName>
</protein>
<evidence type="ECO:0000313" key="1">
    <source>
        <dbReference type="EMBL" id="RKQ88459.1"/>
    </source>
</evidence>
<sequence length="95" mass="11548">MKKVSLIVKKRIRSPFYEAVPRLGLERFYEDAYRMLWVEAERELGRAFTPQERVDLMKELESIVHVEVDGVHYFFAPSLEEYWYEVSELIEERFQ</sequence>
<organism evidence="1 2">
    <name type="scientific">Brockia lithotrophica</name>
    <dbReference type="NCBI Taxonomy" id="933949"/>
    <lineage>
        <taxon>Bacteria</taxon>
        <taxon>Bacillati</taxon>
        <taxon>Bacillota</taxon>
        <taxon>Bacilli</taxon>
        <taxon>Bacillales</taxon>
        <taxon>Bacillales Family X. Incertae Sedis</taxon>
        <taxon>Brockia</taxon>
    </lineage>
</organism>
<proteinExistence type="predicted"/>
<reference evidence="1 2" key="1">
    <citation type="submission" date="2018-10" db="EMBL/GenBank/DDBJ databases">
        <title>Genomic Encyclopedia of Type Strains, Phase IV (KMG-IV): sequencing the most valuable type-strain genomes for metagenomic binning, comparative biology and taxonomic classification.</title>
        <authorList>
            <person name="Goeker M."/>
        </authorList>
    </citation>
    <scope>NUCLEOTIDE SEQUENCE [LARGE SCALE GENOMIC DNA]</scope>
    <source>
        <strain evidence="1 2">DSM 22653</strain>
    </source>
</reference>
<comment type="caution">
    <text evidence="1">The sequence shown here is derived from an EMBL/GenBank/DDBJ whole genome shotgun (WGS) entry which is preliminary data.</text>
</comment>
<dbReference type="Proteomes" id="UP000267019">
    <property type="component" value="Unassembled WGS sequence"/>
</dbReference>
<keyword evidence="2" id="KW-1185">Reference proteome</keyword>
<accession>A0A660L6L1</accession>
<dbReference type="RefSeq" id="WP_147401940.1">
    <property type="nucleotide sequence ID" value="NZ_RBIJ01000001.1"/>
</dbReference>
<dbReference type="OrthoDB" id="2679328at2"/>
<dbReference type="AlphaFoldDB" id="A0A660L6L1"/>
<dbReference type="EMBL" id="RBIJ01000001">
    <property type="protein sequence ID" value="RKQ88459.1"/>
    <property type="molecule type" value="Genomic_DNA"/>
</dbReference>
<evidence type="ECO:0000313" key="2">
    <source>
        <dbReference type="Proteomes" id="UP000267019"/>
    </source>
</evidence>
<name>A0A660L6L1_9BACL</name>
<gene>
    <name evidence="1" type="ORF">C7438_0092</name>
</gene>